<dbReference type="GO" id="GO:0043590">
    <property type="term" value="C:bacterial nucleoid"/>
    <property type="evidence" value="ECO:0007669"/>
    <property type="project" value="TreeGrafter"/>
</dbReference>
<dbReference type="AlphaFoldDB" id="A0A9D2GRV8"/>
<dbReference type="EMBL" id="DXAQ01000038">
    <property type="protein sequence ID" value="HIZ88842.1"/>
    <property type="molecule type" value="Genomic_DNA"/>
</dbReference>
<comment type="caution">
    <text evidence="1">The sequence shown here is derived from an EMBL/GenBank/DDBJ whole genome shotgun (WGS) entry which is preliminary data.</text>
</comment>
<reference evidence="1" key="2">
    <citation type="submission" date="2021-04" db="EMBL/GenBank/DDBJ databases">
        <authorList>
            <person name="Gilroy R."/>
        </authorList>
    </citation>
    <scope>NUCLEOTIDE SEQUENCE</scope>
    <source>
        <strain evidence="1">ChiW4-1371</strain>
    </source>
</reference>
<evidence type="ECO:0000313" key="1">
    <source>
        <dbReference type="EMBL" id="HIZ88842.1"/>
    </source>
</evidence>
<dbReference type="InterPro" id="IPR003717">
    <property type="entry name" value="RecO"/>
</dbReference>
<dbReference type="PANTHER" id="PTHR33991:SF1">
    <property type="entry name" value="DNA REPAIR PROTEIN RECO"/>
    <property type="match status" value="1"/>
</dbReference>
<evidence type="ECO:0000313" key="2">
    <source>
        <dbReference type="Proteomes" id="UP000824176"/>
    </source>
</evidence>
<dbReference type="GO" id="GO:0006302">
    <property type="term" value="P:double-strand break repair"/>
    <property type="evidence" value="ECO:0007669"/>
    <property type="project" value="TreeGrafter"/>
</dbReference>
<dbReference type="Proteomes" id="UP000824176">
    <property type="component" value="Unassembled WGS sequence"/>
</dbReference>
<dbReference type="PANTHER" id="PTHR33991">
    <property type="entry name" value="DNA REPAIR PROTEIN RECO"/>
    <property type="match status" value="1"/>
</dbReference>
<organism evidence="1 2">
    <name type="scientific">Candidatus Mucispirillum faecigallinarum</name>
    <dbReference type="NCBI Taxonomy" id="2838699"/>
    <lineage>
        <taxon>Bacteria</taxon>
        <taxon>Pseudomonadati</taxon>
        <taxon>Deferribacterota</taxon>
        <taxon>Deferribacteres</taxon>
        <taxon>Deferribacterales</taxon>
        <taxon>Mucispirillaceae</taxon>
        <taxon>Mucispirillum</taxon>
    </lineage>
</organism>
<name>A0A9D2GRV8_9BACT</name>
<sequence length="236" mass="27406">MERVLTDGIIYKISKYADNSAIASAYTLDYGKIKLFMPKAYSSKGGVQTFILGEIDFLKKDSSDLNKFYNFRPDTSYIEYPSTPAISLRLSLYFDIFDKFYELEQEDRVIWTILQKYKTAEYSKINLFSIYALLKNTGHMFNFSECSSCGEKIIEQGALYNGLYYCQKCAPAESFFTTGYVNTMLRAFANQELYRNLKVNIYDELSVLDLFVYHIESITGNFLKSYKLFKELILTI</sequence>
<proteinExistence type="predicted"/>
<reference evidence="1" key="1">
    <citation type="journal article" date="2021" name="PeerJ">
        <title>Extensive microbial diversity within the chicken gut microbiome revealed by metagenomics and culture.</title>
        <authorList>
            <person name="Gilroy R."/>
            <person name="Ravi A."/>
            <person name="Getino M."/>
            <person name="Pursley I."/>
            <person name="Horton D.L."/>
            <person name="Alikhan N.F."/>
            <person name="Baker D."/>
            <person name="Gharbi K."/>
            <person name="Hall N."/>
            <person name="Watson M."/>
            <person name="Adriaenssens E.M."/>
            <person name="Foster-Nyarko E."/>
            <person name="Jarju S."/>
            <person name="Secka A."/>
            <person name="Antonio M."/>
            <person name="Oren A."/>
            <person name="Chaudhuri R.R."/>
            <person name="La Ragione R."/>
            <person name="Hildebrand F."/>
            <person name="Pallen M.J."/>
        </authorList>
    </citation>
    <scope>NUCLEOTIDE SEQUENCE</scope>
    <source>
        <strain evidence="1">ChiW4-1371</strain>
    </source>
</reference>
<dbReference type="GO" id="GO:0006310">
    <property type="term" value="P:DNA recombination"/>
    <property type="evidence" value="ECO:0007669"/>
    <property type="project" value="InterPro"/>
</dbReference>
<accession>A0A9D2GRV8</accession>
<protein>
    <submittedName>
        <fullName evidence="1">DNA repair protein RecO</fullName>
    </submittedName>
</protein>
<gene>
    <name evidence="1" type="ORF">H9804_02760</name>
</gene>